<evidence type="ECO:0000256" key="1">
    <source>
        <dbReference type="ARBA" id="ARBA00023002"/>
    </source>
</evidence>
<evidence type="ECO:0000313" key="3">
    <source>
        <dbReference type="EMBL" id="EPJ42223.1"/>
    </source>
</evidence>
<dbReference type="EMBL" id="AOPY01001273">
    <property type="protein sequence ID" value="EPJ42223.1"/>
    <property type="molecule type" value="Genomic_DNA"/>
</dbReference>
<reference evidence="3 4" key="1">
    <citation type="submission" date="2013-02" db="EMBL/GenBank/DDBJ databases">
        <title>Draft Genome Sequence of Streptomyces afghaniensis, Which Produces Compounds of the Julimycin B-Complex.</title>
        <authorList>
            <person name="Gruening B.A."/>
            <person name="Praeg A."/>
            <person name="Erxleben A."/>
            <person name="Guenther S."/>
            <person name="Fiedler H.-P."/>
            <person name="Goodfellow M."/>
            <person name="Mueller M."/>
        </authorList>
    </citation>
    <scope>NUCLEOTIDE SEQUENCE [LARGE SCALE GENOMIC DNA]</scope>
    <source>
        <strain evidence="3 4">772</strain>
    </source>
</reference>
<organism evidence="3 4">
    <name type="scientific">Streptomyces afghaniensis 772</name>
    <dbReference type="NCBI Taxonomy" id="1283301"/>
    <lineage>
        <taxon>Bacteria</taxon>
        <taxon>Bacillati</taxon>
        <taxon>Actinomycetota</taxon>
        <taxon>Actinomycetes</taxon>
        <taxon>Kitasatosporales</taxon>
        <taxon>Streptomycetaceae</taxon>
        <taxon>Streptomyces</taxon>
    </lineage>
</organism>
<keyword evidence="4" id="KW-1185">Reference proteome</keyword>
<evidence type="ECO:0000313" key="4">
    <source>
        <dbReference type="Proteomes" id="UP000015001"/>
    </source>
</evidence>
<dbReference type="Pfam" id="PF00296">
    <property type="entry name" value="Bac_luciferase"/>
    <property type="match status" value="1"/>
</dbReference>
<sequence length="558" mass="60032">MQTAEADLAAGPVPLPEHLADAQRIQHPGPQIGGERLPGHPLDDRGEGVGGGLVVGEDRAGVTFRRQQQEPAHGLLLVQLVDLVDGLPLVAARHGRHVPDEHGPAARVGDLGIELREVGDHRRVEVEQPLGLGEGGGGPGEALAEGVQQVGAVGGVRRPPAGGDQPAVPHDHQAVRLEFRVRFEGVEEGVNTGYVDALGGGAVRRQRGGTHEGILPRRRTLIEQFSRRLSGDSAVMVQIGYTMMTEQTGPRELVDHVVRAEEAGFDFSVTSDHYFPWLRSQGHSPYAWAVLGAAAQATSRIPLMTYVTCPTFRYHPAVVAQKAATVQLLSEGRFRLGLGSGENLNEHVVGGGWPSVDVRHEMFEEAVEIIRALFKGGHVNHRGTHFNVESARLWDLPDEAPPIGIAVSGERSCELAGRLGDLVIATEPKAGLLEAFDRHGGEGKPRVGQLPVCYDPDRDTAIKRAHSQFRWFGSGWKVNSELPHPDSFEAATQFVTPDDVADSIPCGDDPDAFVEAVRPYAEAGFTEIALVQIGGDSQPAYLDWSEKTLLPALRDAFG</sequence>
<dbReference type="PANTHER" id="PTHR43244">
    <property type="match status" value="1"/>
</dbReference>
<dbReference type="InterPro" id="IPR050564">
    <property type="entry name" value="F420-G6PD/mer"/>
</dbReference>
<dbReference type="InterPro" id="IPR011251">
    <property type="entry name" value="Luciferase-like_dom"/>
</dbReference>
<proteinExistence type="predicted"/>
<dbReference type="NCBIfam" id="TIGR03557">
    <property type="entry name" value="F420_G6P_family"/>
    <property type="match status" value="1"/>
</dbReference>
<dbReference type="GO" id="GO:0016705">
    <property type="term" value="F:oxidoreductase activity, acting on paired donors, with incorporation or reduction of molecular oxygen"/>
    <property type="evidence" value="ECO:0007669"/>
    <property type="project" value="InterPro"/>
</dbReference>
<dbReference type="Proteomes" id="UP000015001">
    <property type="component" value="Unassembled WGS sequence"/>
</dbReference>
<dbReference type="AlphaFoldDB" id="S4MRS8"/>
<evidence type="ECO:0000259" key="2">
    <source>
        <dbReference type="Pfam" id="PF00296"/>
    </source>
</evidence>
<gene>
    <name evidence="3" type="ORF">STAFG_0690</name>
</gene>
<dbReference type="HOGENOM" id="CLU_488252_0_0_11"/>
<dbReference type="Gene3D" id="3.20.20.30">
    <property type="entry name" value="Luciferase-like domain"/>
    <property type="match status" value="1"/>
</dbReference>
<accession>S4MRS8</accession>
<name>S4MRS8_9ACTN</name>
<dbReference type="PANTHER" id="PTHR43244:SF1">
    <property type="entry name" value="5,10-METHYLENETETRAHYDROMETHANOPTERIN REDUCTASE"/>
    <property type="match status" value="1"/>
</dbReference>
<comment type="caution">
    <text evidence="3">The sequence shown here is derived from an EMBL/GenBank/DDBJ whole genome shotgun (WGS) entry which is preliminary data.</text>
</comment>
<feature type="domain" description="Luciferase-like" evidence="2">
    <location>
        <begin position="242"/>
        <end position="526"/>
    </location>
</feature>
<dbReference type="InterPro" id="IPR019945">
    <property type="entry name" value="F420_G6P_DH-rel"/>
</dbReference>
<keyword evidence="1" id="KW-0560">Oxidoreductase</keyword>
<protein>
    <submittedName>
        <fullName evidence="3">Putative F420-dependent glucose-6-phosphate dehydrogenase</fullName>
    </submittedName>
</protein>
<dbReference type="PATRIC" id="fig|1283301.3.peg.675"/>
<dbReference type="SUPFAM" id="SSF51679">
    <property type="entry name" value="Bacterial luciferase-like"/>
    <property type="match status" value="1"/>
</dbReference>
<dbReference type="CDD" id="cd01097">
    <property type="entry name" value="Tetrahydromethanopterin_reductase"/>
    <property type="match status" value="1"/>
</dbReference>
<dbReference type="InterPro" id="IPR036661">
    <property type="entry name" value="Luciferase-like_sf"/>
</dbReference>